<sequence length="96" mass="11106">MADLVKLDMVEFYFPNEPVIEWRSSSAVPKVHFISYLKSKKLISKSVPVMSEFPYHLPGVTPKREIDFSIDILPDTRPMSIPPYRIALNELKKLKT</sequence>
<comment type="caution">
    <text evidence="1">The sequence shown here is derived from an EMBL/GenBank/DDBJ whole genome shotgun (WGS) entry which is preliminary data.</text>
</comment>
<name>A0A9J6B450_SOLCO</name>
<dbReference type="AlphaFoldDB" id="A0A9J6B450"/>
<evidence type="ECO:0000313" key="1">
    <source>
        <dbReference type="EMBL" id="KAG5631481.1"/>
    </source>
</evidence>
<accession>A0A9J6B450</accession>
<evidence type="ECO:0000313" key="2">
    <source>
        <dbReference type="Proteomes" id="UP000824120"/>
    </source>
</evidence>
<dbReference type="OrthoDB" id="437338at2759"/>
<keyword evidence="2" id="KW-1185">Reference proteome</keyword>
<gene>
    <name evidence="1" type="ORF">H5410_003198</name>
</gene>
<protein>
    <submittedName>
        <fullName evidence="1">Uncharacterized protein</fullName>
    </submittedName>
</protein>
<dbReference type="Proteomes" id="UP000824120">
    <property type="component" value="Chromosome 1"/>
</dbReference>
<organism evidence="1 2">
    <name type="scientific">Solanum commersonii</name>
    <name type="common">Commerson's wild potato</name>
    <name type="synonym">Commerson's nightshade</name>
    <dbReference type="NCBI Taxonomy" id="4109"/>
    <lineage>
        <taxon>Eukaryota</taxon>
        <taxon>Viridiplantae</taxon>
        <taxon>Streptophyta</taxon>
        <taxon>Embryophyta</taxon>
        <taxon>Tracheophyta</taxon>
        <taxon>Spermatophyta</taxon>
        <taxon>Magnoliopsida</taxon>
        <taxon>eudicotyledons</taxon>
        <taxon>Gunneridae</taxon>
        <taxon>Pentapetalae</taxon>
        <taxon>asterids</taxon>
        <taxon>lamiids</taxon>
        <taxon>Solanales</taxon>
        <taxon>Solanaceae</taxon>
        <taxon>Solanoideae</taxon>
        <taxon>Solaneae</taxon>
        <taxon>Solanum</taxon>
    </lineage>
</organism>
<proteinExistence type="predicted"/>
<dbReference type="EMBL" id="JACXVP010000001">
    <property type="protein sequence ID" value="KAG5631481.1"/>
    <property type="molecule type" value="Genomic_DNA"/>
</dbReference>
<reference evidence="1 2" key="1">
    <citation type="submission" date="2020-09" db="EMBL/GenBank/DDBJ databases">
        <title>De no assembly of potato wild relative species, Solanum commersonii.</title>
        <authorList>
            <person name="Cho K."/>
        </authorList>
    </citation>
    <scope>NUCLEOTIDE SEQUENCE [LARGE SCALE GENOMIC DNA]</scope>
    <source>
        <strain evidence="1">LZ3.2</strain>
        <tissue evidence="1">Leaf</tissue>
    </source>
</reference>